<sequence length="69" mass="7553">MWRTLAAASVFFPGLFALCVRALRWVAPGWSVKDRVLLSGRLVSTVQATMATVSGLTVVFSCEDVVHDR</sequence>
<reference evidence="1 2" key="1">
    <citation type="submission" date="2016-07" db="EMBL/GenBank/DDBJ databases">
        <title>Disparate Historic Effective Population Sizes Predicted by Modern Levels of Genome Diversity for the Scaled Quail (Callipepla squamata) and the Northern Bobwhite (Colinus virginianus): Inferences from First and Second Generation Draft Genome Assemblies for Sympatric New World Quail.</title>
        <authorList>
            <person name="Oldeschulte D.L."/>
            <person name="Halley Y.A."/>
            <person name="Bhattarai E.K."/>
            <person name="Brashear W.A."/>
            <person name="Hill J."/>
            <person name="Metz R.P."/>
            <person name="Johnson C.D."/>
            <person name="Rollins D."/>
            <person name="Peterson M.J."/>
            <person name="Bickhart D.M."/>
            <person name="Decker J.E."/>
            <person name="Seabury C.M."/>
        </authorList>
    </citation>
    <scope>NUCLEOTIDE SEQUENCE [LARGE SCALE GENOMIC DNA]</scope>
    <source>
        <strain evidence="1 2">Texas</strain>
        <tissue evidence="1">Leg muscle</tissue>
    </source>
</reference>
<dbReference type="Proteomes" id="UP000198323">
    <property type="component" value="Unassembled WGS sequence"/>
</dbReference>
<name>A0A226MGU3_CALSU</name>
<dbReference type="AlphaFoldDB" id="A0A226MGU3"/>
<proteinExistence type="predicted"/>
<evidence type="ECO:0000313" key="1">
    <source>
        <dbReference type="EMBL" id="OXB54501.1"/>
    </source>
</evidence>
<protein>
    <submittedName>
        <fullName evidence="1">Uncharacterized protein</fullName>
    </submittedName>
</protein>
<comment type="caution">
    <text evidence="1">The sequence shown here is derived from an EMBL/GenBank/DDBJ whole genome shotgun (WGS) entry which is preliminary data.</text>
</comment>
<accession>A0A226MGU3</accession>
<dbReference type="EMBL" id="MCFN01000906">
    <property type="protein sequence ID" value="OXB54501.1"/>
    <property type="molecule type" value="Genomic_DNA"/>
</dbReference>
<keyword evidence="2" id="KW-1185">Reference proteome</keyword>
<gene>
    <name evidence="1" type="ORF">ASZ78_002884</name>
</gene>
<dbReference type="STRING" id="9009.A0A226MGU3"/>
<organism evidence="1 2">
    <name type="scientific">Callipepla squamata</name>
    <name type="common">Scaled quail</name>
    <dbReference type="NCBI Taxonomy" id="9009"/>
    <lineage>
        <taxon>Eukaryota</taxon>
        <taxon>Metazoa</taxon>
        <taxon>Chordata</taxon>
        <taxon>Craniata</taxon>
        <taxon>Vertebrata</taxon>
        <taxon>Euteleostomi</taxon>
        <taxon>Archelosauria</taxon>
        <taxon>Archosauria</taxon>
        <taxon>Dinosauria</taxon>
        <taxon>Saurischia</taxon>
        <taxon>Theropoda</taxon>
        <taxon>Coelurosauria</taxon>
        <taxon>Aves</taxon>
        <taxon>Neognathae</taxon>
        <taxon>Galloanserae</taxon>
        <taxon>Galliformes</taxon>
        <taxon>Odontophoridae</taxon>
        <taxon>Callipepla</taxon>
    </lineage>
</organism>
<dbReference type="OrthoDB" id="10266980at2759"/>
<evidence type="ECO:0000313" key="2">
    <source>
        <dbReference type="Proteomes" id="UP000198323"/>
    </source>
</evidence>